<accession>T1ENK5</accession>
<reference evidence="2 4" key="2">
    <citation type="journal article" date="2013" name="Nature">
        <title>Insights into bilaterian evolution from three spiralian genomes.</title>
        <authorList>
            <person name="Simakov O."/>
            <person name="Marletaz F."/>
            <person name="Cho S.J."/>
            <person name="Edsinger-Gonzales E."/>
            <person name="Havlak P."/>
            <person name="Hellsten U."/>
            <person name="Kuo D.H."/>
            <person name="Larsson T."/>
            <person name="Lv J."/>
            <person name="Arendt D."/>
            <person name="Savage R."/>
            <person name="Osoegawa K."/>
            <person name="de Jong P."/>
            <person name="Grimwood J."/>
            <person name="Chapman J.A."/>
            <person name="Shapiro H."/>
            <person name="Aerts A."/>
            <person name="Otillar R.P."/>
            <person name="Terry A.Y."/>
            <person name="Boore J.L."/>
            <person name="Grigoriev I.V."/>
            <person name="Lindberg D.R."/>
            <person name="Seaver E.C."/>
            <person name="Weisblat D.A."/>
            <person name="Putnam N.H."/>
            <person name="Rokhsar D.S."/>
        </authorList>
    </citation>
    <scope>NUCLEOTIDE SEQUENCE</scope>
</reference>
<dbReference type="EMBL" id="KB095811">
    <property type="protein sequence ID" value="ESO12529.1"/>
    <property type="molecule type" value="Genomic_DNA"/>
</dbReference>
<keyword evidence="1" id="KW-0175">Coiled coil</keyword>
<proteinExistence type="predicted"/>
<dbReference type="KEGG" id="hro:HELRODRAFT_159085"/>
<name>T1ENK5_HELRO</name>
<evidence type="ECO:0000313" key="4">
    <source>
        <dbReference type="Proteomes" id="UP000015101"/>
    </source>
</evidence>
<evidence type="ECO:0000313" key="2">
    <source>
        <dbReference type="EMBL" id="ESO12529.1"/>
    </source>
</evidence>
<keyword evidence="4" id="KW-1185">Reference proteome</keyword>
<dbReference type="AlphaFoldDB" id="T1ENK5"/>
<dbReference type="CTD" id="20198155"/>
<dbReference type="GeneID" id="20198155"/>
<organism evidence="3 4">
    <name type="scientific">Helobdella robusta</name>
    <name type="common">Californian leech</name>
    <dbReference type="NCBI Taxonomy" id="6412"/>
    <lineage>
        <taxon>Eukaryota</taxon>
        <taxon>Metazoa</taxon>
        <taxon>Spiralia</taxon>
        <taxon>Lophotrochozoa</taxon>
        <taxon>Annelida</taxon>
        <taxon>Clitellata</taxon>
        <taxon>Hirudinea</taxon>
        <taxon>Rhynchobdellida</taxon>
        <taxon>Glossiphoniidae</taxon>
        <taxon>Helobdella</taxon>
    </lineage>
</organism>
<dbReference type="InParanoid" id="T1ENK5"/>
<reference evidence="3" key="3">
    <citation type="submission" date="2015-06" db="UniProtKB">
        <authorList>
            <consortium name="EnsemblMetazoa"/>
        </authorList>
    </citation>
    <scope>IDENTIFICATION</scope>
</reference>
<feature type="coiled-coil region" evidence="1">
    <location>
        <begin position="77"/>
        <end position="147"/>
    </location>
</feature>
<dbReference type="HOGENOM" id="CLU_980998_0_0_1"/>
<feature type="coiled-coil region" evidence="1">
    <location>
        <begin position="16"/>
        <end position="46"/>
    </location>
</feature>
<evidence type="ECO:0000313" key="3">
    <source>
        <dbReference type="EnsemblMetazoa" id="HelroP159085"/>
    </source>
</evidence>
<protein>
    <submittedName>
        <fullName evidence="2 3">Uncharacterized protein</fullName>
    </submittedName>
</protein>
<gene>
    <name evidence="3" type="primary">20198155</name>
    <name evidence="2" type="ORF">HELRODRAFT_159085</name>
</gene>
<dbReference type="EnsemblMetazoa" id="HelroT159085">
    <property type="protein sequence ID" value="HelroP159085"/>
    <property type="gene ID" value="HelroG159085"/>
</dbReference>
<dbReference type="RefSeq" id="XP_009009249.1">
    <property type="nucleotide sequence ID" value="XM_009011001.1"/>
</dbReference>
<dbReference type="Proteomes" id="UP000015101">
    <property type="component" value="Unassembled WGS sequence"/>
</dbReference>
<reference evidence="4" key="1">
    <citation type="submission" date="2012-12" db="EMBL/GenBank/DDBJ databases">
        <authorList>
            <person name="Hellsten U."/>
            <person name="Grimwood J."/>
            <person name="Chapman J.A."/>
            <person name="Shapiro H."/>
            <person name="Aerts A."/>
            <person name="Otillar R.P."/>
            <person name="Terry A.Y."/>
            <person name="Boore J.L."/>
            <person name="Simakov O."/>
            <person name="Marletaz F."/>
            <person name="Cho S.-J."/>
            <person name="Edsinger-Gonzales E."/>
            <person name="Havlak P."/>
            <person name="Kuo D.-H."/>
            <person name="Larsson T."/>
            <person name="Lv J."/>
            <person name="Arendt D."/>
            <person name="Savage R."/>
            <person name="Osoegawa K."/>
            <person name="de Jong P."/>
            <person name="Lindberg D.R."/>
            <person name="Seaver E.C."/>
            <person name="Weisblat D.A."/>
            <person name="Putnam N.H."/>
            <person name="Grigoriev I.V."/>
            <person name="Rokhsar D.S."/>
        </authorList>
    </citation>
    <scope>NUCLEOTIDE SEQUENCE</scope>
</reference>
<sequence length="284" mass="33444">MKRRDMDIHKTISNAISSHQTVLDSINQELKDLDEQEKNRKRKFQEISLHFSEEIVVQENLGISKLEATISANQETSLRKEEIIKDLQNRLKQADSRIVKSPFRLQQTIEHYKKKLPDQIHGVEEAVAKYREEREGLRHDCERKSKEAVKNFSNVMDNAVTEWKDSVVTVKNKTSKNKKTMEAYHSLINKMQASHRDLEDQCSGKEQLLKNFQASLSKYDEHLSVLLMKSNKAVKEHQEDYASYCDSIKRFELLVKEQERKIFNKFMDHLKFIQKNSIYKTDDV</sequence>
<evidence type="ECO:0000256" key="1">
    <source>
        <dbReference type="SAM" id="Coils"/>
    </source>
</evidence>
<dbReference type="EMBL" id="AMQM01000185">
    <property type="status" value="NOT_ANNOTATED_CDS"/>
    <property type="molecule type" value="Genomic_DNA"/>
</dbReference>